<accession>E1YLM8</accession>
<dbReference type="Pfam" id="PF18905">
    <property type="entry name" value="DUF5661"/>
    <property type="match status" value="1"/>
</dbReference>
<reference evidence="1" key="1">
    <citation type="journal article" date="2011" name="Environ. Microbiol.">
        <title>Genomic insights into the metabolic potential of the polycyclic aromatic hydrocarbon degrading sulfate-reducing Deltaproteobacterium N47.</title>
        <authorList>
            <person name="Bergmann F."/>
            <person name="Selesi D."/>
            <person name="Weinmaier T."/>
            <person name="Tischler P."/>
            <person name="Rattei T."/>
            <person name="Meckenstock R.U."/>
        </authorList>
    </citation>
    <scope>NUCLEOTIDE SEQUENCE</scope>
</reference>
<organism evidence="1">
    <name type="scientific">uncultured Desulfobacterium sp</name>
    <dbReference type="NCBI Taxonomy" id="201089"/>
    <lineage>
        <taxon>Bacteria</taxon>
        <taxon>Pseudomonadati</taxon>
        <taxon>Thermodesulfobacteriota</taxon>
        <taxon>Desulfobacteria</taxon>
        <taxon>Desulfobacterales</taxon>
        <taxon>Desulfobacteriaceae</taxon>
        <taxon>Desulfobacterium</taxon>
        <taxon>environmental samples</taxon>
    </lineage>
</organism>
<dbReference type="EMBL" id="FR695877">
    <property type="protein sequence ID" value="CBX31011.1"/>
    <property type="molecule type" value="Genomic_DNA"/>
</dbReference>
<sequence length="150" mass="17090">MNLPDYITADEVKRICKEVGLRDWSKITDPNVSNEEASIILKIVNNQGMNIPLEAFRKGLEVELEHGTRFEDANVTNNHPILTGKIVIAHLKETMDYYERLEVAEIEGYLLKAVLSKNMDKITSKYKMLIEAQKLLNQSVADQLKESVQS</sequence>
<protein>
    <submittedName>
        <fullName evidence="1">Uncharacterized protein</fullName>
    </submittedName>
</protein>
<evidence type="ECO:0000313" key="1">
    <source>
        <dbReference type="EMBL" id="CBX31011.1"/>
    </source>
</evidence>
<proteinExistence type="predicted"/>
<gene>
    <name evidence="1" type="ORF">N47_E45230</name>
</gene>
<dbReference type="InterPro" id="IPR043720">
    <property type="entry name" value="DUF5661"/>
</dbReference>
<dbReference type="AlphaFoldDB" id="E1YLM8"/>
<name>E1YLM8_9BACT</name>